<evidence type="ECO:0000313" key="2">
    <source>
        <dbReference type="Proteomes" id="UP000314294"/>
    </source>
</evidence>
<reference evidence="1 2" key="1">
    <citation type="submission" date="2019-03" db="EMBL/GenBank/DDBJ databases">
        <title>First draft genome of Liparis tanakae, snailfish: a comprehensive survey of snailfish specific genes.</title>
        <authorList>
            <person name="Kim W."/>
            <person name="Song I."/>
            <person name="Jeong J.-H."/>
            <person name="Kim D."/>
            <person name="Kim S."/>
            <person name="Ryu S."/>
            <person name="Song J.Y."/>
            <person name="Lee S.K."/>
        </authorList>
    </citation>
    <scope>NUCLEOTIDE SEQUENCE [LARGE SCALE GENOMIC DNA]</scope>
    <source>
        <tissue evidence="1">Muscle</tissue>
    </source>
</reference>
<protein>
    <submittedName>
        <fullName evidence="1">Uncharacterized protein</fullName>
    </submittedName>
</protein>
<accession>A0A4Z2I7F3</accession>
<dbReference type="AlphaFoldDB" id="A0A4Z2I7F3"/>
<organism evidence="1 2">
    <name type="scientific">Liparis tanakae</name>
    <name type="common">Tanaka's snailfish</name>
    <dbReference type="NCBI Taxonomy" id="230148"/>
    <lineage>
        <taxon>Eukaryota</taxon>
        <taxon>Metazoa</taxon>
        <taxon>Chordata</taxon>
        <taxon>Craniata</taxon>
        <taxon>Vertebrata</taxon>
        <taxon>Euteleostomi</taxon>
        <taxon>Actinopterygii</taxon>
        <taxon>Neopterygii</taxon>
        <taxon>Teleostei</taxon>
        <taxon>Neoteleostei</taxon>
        <taxon>Acanthomorphata</taxon>
        <taxon>Eupercaria</taxon>
        <taxon>Perciformes</taxon>
        <taxon>Cottioidei</taxon>
        <taxon>Cottales</taxon>
        <taxon>Liparidae</taxon>
        <taxon>Liparis</taxon>
    </lineage>
</organism>
<comment type="caution">
    <text evidence="1">The sequence shown here is derived from an EMBL/GenBank/DDBJ whole genome shotgun (WGS) entry which is preliminary data.</text>
</comment>
<proteinExistence type="predicted"/>
<dbReference type="EMBL" id="SRLO01000126">
    <property type="protein sequence ID" value="TNN73254.1"/>
    <property type="molecule type" value="Genomic_DNA"/>
</dbReference>
<sequence>MAHLKSTRTAMKNVWKLQFRLIDGDVQHAPHDDQGVKRIPRIDEIVLQRKEETKSVEVKHAVDWAECRLQK</sequence>
<keyword evidence="2" id="KW-1185">Reference proteome</keyword>
<gene>
    <name evidence="1" type="ORF">EYF80_016417</name>
</gene>
<name>A0A4Z2I7F3_9TELE</name>
<evidence type="ECO:0000313" key="1">
    <source>
        <dbReference type="EMBL" id="TNN73254.1"/>
    </source>
</evidence>
<dbReference type="Proteomes" id="UP000314294">
    <property type="component" value="Unassembled WGS sequence"/>
</dbReference>